<keyword evidence="4" id="KW-0498">Mitosis</keyword>
<reference evidence="9 10" key="1">
    <citation type="submission" date="2014-04" db="EMBL/GenBank/DDBJ databases">
        <authorList>
            <consortium name="DOE Joint Genome Institute"/>
            <person name="Kuo A."/>
            <person name="Martino E."/>
            <person name="Perotto S."/>
            <person name="Kohler A."/>
            <person name="Nagy L.G."/>
            <person name="Floudas D."/>
            <person name="Copeland A."/>
            <person name="Barry K.W."/>
            <person name="Cichocki N."/>
            <person name="Veneault-Fourrey C."/>
            <person name="LaButti K."/>
            <person name="Lindquist E.A."/>
            <person name="Lipzen A."/>
            <person name="Lundell T."/>
            <person name="Morin E."/>
            <person name="Murat C."/>
            <person name="Sun H."/>
            <person name="Tunlid A."/>
            <person name="Henrissat B."/>
            <person name="Grigoriev I.V."/>
            <person name="Hibbett D.S."/>
            <person name="Martin F."/>
            <person name="Nordberg H.P."/>
            <person name="Cantor M.N."/>
            <person name="Hua S.X."/>
        </authorList>
    </citation>
    <scope>NUCLEOTIDE SEQUENCE [LARGE SCALE GENOMIC DNA]</scope>
    <source>
        <strain evidence="9 10">Zn</strain>
    </source>
</reference>
<evidence type="ECO:0000313" key="10">
    <source>
        <dbReference type="Proteomes" id="UP000054321"/>
    </source>
</evidence>
<evidence type="ECO:0000256" key="8">
    <source>
        <dbReference type="SAM" id="MobiDB-lite"/>
    </source>
</evidence>
<keyword evidence="6" id="KW-0539">Nucleus</keyword>
<dbReference type="InParanoid" id="A0A0C3GFH0"/>
<evidence type="ECO:0000256" key="6">
    <source>
        <dbReference type="ARBA" id="ARBA00023242"/>
    </source>
</evidence>
<comment type="subcellular location">
    <subcellularLocation>
        <location evidence="1">Nucleus</location>
    </subcellularLocation>
</comment>
<feature type="compositionally biased region" description="Polar residues" evidence="8">
    <location>
        <begin position="7"/>
        <end position="24"/>
    </location>
</feature>
<sequence>MPAPHSRSASTSVLASGSQVQPIQTPNVPLDRSLLLMSLAEEFFDAAHSIAPSVTLSRTGENVEVYEKLISTGLACLDTALSHVRLAPRVEANIRLRYAGVLYEETENFMEAEIALSKGIALCDRNHYYDLKYAMQLLLAQFMFKKSPKASLKALDSYISNAEAYQHISWVYALRFERAAHSLESSSLTDYHAALQNLRSIAKLAGEQNDRPIYMMASLMEAMAHLKSTGPESMEHAQRAIAAVWAYQLDSDNRIPQLLGLAHILDVACSLRQGNPTVMINKLKLMQTMMDEALRDPTWSTTSNVIAIPINRAQNSSQVVSPDTRTVLGIGNDGRDNLMLSFVSKKDAFSITYLLCGMVFLHRNSTSDQKGFKYLETGLNSLEADMRAPRASSGVLPDCIATLQWRGQIMCYLNCYMAFCAAAITDWATAKGHIEKVETTARDFDVPLVGPLGSVLVYLTGVYYQGIGDLDTALEIFQGKTFELPAETGKTNMMNSADQVERDIALLAALNSLWILQDGDRKNPSRNTTLIARLEPLCKSHPNKDIETAFNLVMATVETHPAAALFQVKNCLRAALNGAQTTANTQFLCITLSVMCNRFFSNVVGAQAEKSAQAASVQAQKSGNILWRSVADGMLAQCYEVNGKAADAKFTRDHAFKLAQMALPDI</sequence>
<name>A0A0C3GFH0_OIDMZ</name>
<evidence type="ECO:0000256" key="7">
    <source>
        <dbReference type="ARBA" id="ARBA00023306"/>
    </source>
</evidence>
<dbReference type="OrthoDB" id="5565328at2759"/>
<organism evidence="9 10">
    <name type="scientific">Oidiodendron maius (strain Zn)</name>
    <dbReference type="NCBI Taxonomy" id="913774"/>
    <lineage>
        <taxon>Eukaryota</taxon>
        <taxon>Fungi</taxon>
        <taxon>Dikarya</taxon>
        <taxon>Ascomycota</taxon>
        <taxon>Pezizomycotina</taxon>
        <taxon>Leotiomycetes</taxon>
        <taxon>Leotiomycetes incertae sedis</taxon>
        <taxon>Myxotrichaceae</taxon>
        <taxon>Oidiodendron</taxon>
    </lineage>
</organism>
<dbReference type="Proteomes" id="UP000054321">
    <property type="component" value="Unassembled WGS sequence"/>
</dbReference>
<dbReference type="GO" id="GO:0005634">
    <property type="term" value="C:nucleus"/>
    <property type="evidence" value="ECO:0007669"/>
    <property type="project" value="UniProtKB-SubCell"/>
</dbReference>
<evidence type="ECO:0008006" key="11">
    <source>
        <dbReference type="Google" id="ProtNLM"/>
    </source>
</evidence>
<keyword evidence="7" id="KW-0131">Cell cycle</keyword>
<gene>
    <name evidence="9" type="ORF">OIDMADRAFT_171707</name>
</gene>
<dbReference type="InterPro" id="IPR011990">
    <property type="entry name" value="TPR-like_helical_dom_sf"/>
</dbReference>
<dbReference type="SUPFAM" id="SSF48452">
    <property type="entry name" value="TPR-like"/>
    <property type="match status" value="1"/>
</dbReference>
<dbReference type="Pfam" id="PF10345">
    <property type="entry name" value="Cohesin_load"/>
    <property type="match status" value="1"/>
</dbReference>
<protein>
    <recommendedName>
        <fullName evidence="11">Cohesin loading factor</fullName>
    </recommendedName>
</protein>
<comment type="similarity">
    <text evidence="2">Belongs to the SCC4/mau-2 family.</text>
</comment>
<dbReference type="InterPro" id="IPR019440">
    <property type="entry name" value="MAU2"/>
</dbReference>
<reference evidence="10" key="2">
    <citation type="submission" date="2015-01" db="EMBL/GenBank/DDBJ databases">
        <title>Evolutionary Origins and Diversification of the Mycorrhizal Mutualists.</title>
        <authorList>
            <consortium name="DOE Joint Genome Institute"/>
            <consortium name="Mycorrhizal Genomics Consortium"/>
            <person name="Kohler A."/>
            <person name="Kuo A."/>
            <person name="Nagy L.G."/>
            <person name="Floudas D."/>
            <person name="Copeland A."/>
            <person name="Barry K.W."/>
            <person name="Cichocki N."/>
            <person name="Veneault-Fourrey C."/>
            <person name="LaButti K."/>
            <person name="Lindquist E.A."/>
            <person name="Lipzen A."/>
            <person name="Lundell T."/>
            <person name="Morin E."/>
            <person name="Murat C."/>
            <person name="Riley R."/>
            <person name="Ohm R."/>
            <person name="Sun H."/>
            <person name="Tunlid A."/>
            <person name="Henrissat B."/>
            <person name="Grigoriev I.V."/>
            <person name="Hibbett D.S."/>
            <person name="Martin F."/>
        </authorList>
    </citation>
    <scope>NUCLEOTIDE SEQUENCE [LARGE SCALE GENOMIC DNA]</scope>
    <source>
        <strain evidence="10">Zn</strain>
    </source>
</reference>
<accession>A0A0C3GFH0</accession>
<dbReference type="AlphaFoldDB" id="A0A0C3GFH0"/>
<evidence type="ECO:0000256" key="4">
    <source>
        <dbReference type="ARBA" id="ARBA00022776"/>
    </source>
</evidence>
<keyword evidence="5" id="KW-0159">Chromosome partition</keyword>
<dbReference type="STRING" id="913774.A0A0C3GFH0"/>
<evidence type="ECO:0000256" key="3">
    <source>
        <dbReference type="ARBA" id="ARBA00022618"/>
    </source>
</evidence>
<dbReference type="PANTHER" id="PTHR21394">
    <property type="entry name" value="MAU2 CHROMATID COHESION FACTOR HOMOLOG"/>
    <property type="match status" value="1"/>
</dbReference>
<dbReference type="HOGENOM" id="CLU_006541_2_0_1"/>
<proteinExistence type="inferred from homology"/>
<dbReference type="GO" id="GO:0051301">
    <property type="term" value="P:cell division"/>
    <property type="evidence" value="ECO:0007669"/>
    <property type="project" value="UniProtKB-KW"/>
</dbReference>
<evidence type="ECO:0000256" key="2">
    <source>
        <dbReference type="ARBA" id="ARBA00008585"/>
    </source>
</evidence>
<keyword evidence="3" id="KW-0132">Cell division</keyword>
<feature type="region of interest" description="Disordered" evidence="8">
    <location>
        <begin position="1"/>
        <end position="24"/>
    </location>
</feature>
<evidence type="ECO:0000256" key="5">
    <source>
        <dbReference type="ARBA" id="ARBA00022829"/>
    </source>
</evidence>
<keyword evidence="10" id="KW-1185">Reference proteome</keyword>
<evidence type="ECO:0000313" key="9">
    <source>
        <dbReference type="EMBL" id="KIM94865.1"/>
    </source>
</evidence>
<dbReference type="GO" id="GO:0007059">
    <property type="term" value="P:chromosome segregation"/>
    <property type="evidence" value="ECO:0007669"/>
    <property type="project" value="UniProtKB-KW"/>
</dbReference>
<dbReference type="GO" id="GO:0007064">
    <property type="term" value="P:mitotic sister chromatid cohesion"/>
    <property type="evidence" value="ECO:0007669"/>
    <property type="project" value="InterPro"/>
</dbReference>
<dbReference type="EMBL" id="KN832888">
    <property type="protein sequence ID" value="KIM94865.1"/>
    <property type="molecule type" value="Genomic_DNA"/>
</dbReference>
<evidence type="ECO:0000256" key="1">
    <source>
        <dbReference type="ARBA" id="ARBA00004123"/>
    </source>
</evidence>